<dbReference type="InterPro" id="IPR036047">
    <property type="entry name" value="F-box-like_dom_sf"/>
</dbReference>
<evidence type="ECO:0000313" key="2">
    <source>
        <dbReference type="Proteomes" id="UP001231189"/>
    </source>
</evidence>
<reference evidence="1" key="1">
    <citation type="submission" date="2023-07" db="EMBL/GenBank/DDBJ databases">
        <title>A chromosome-level genome assembly of Lolium multiflorum.</title>
        <authorList>
            <person name="Chen Y."/>
            <person name="Copetti D."/>
            <person name="Kolliker R."/>
            <person name="Studer B."/>
        </authorList>
    </citation>
    <scope>NUCLEOTIDE SEQUENCE</scope>
    <source>
        <strain evidence="1">02402/16</strain>
        <tissue evidence="1">Leaf</tissue>
    </source>
</reference>
<gene>
    <name evidence="1" type="ORF">QYE76_057782</name>
</gene>
<dbReference type="EMBL" id="JAUUTY010000003">
    <property type="protein sequence ID" value="KAK1669623.1"/>
    <property type="molecule type" value="Genomic_DNA"/>
</dbReference>
<sequence length="89" mass="9636">MASAGVTPLLLGLPDEIVIWEILVRLPPKSVLRCRAVGQAWCRATSTRSFLVAHHDRQLALPIISGSGNILTFDHRATAAVDDKLHTVA</sequence>
<comment type="caution">
    <text evidence="1">The sequence shown here is derived from an EMBL/GenBank/DDBJ whole genome shotgun (WGS) entry which is preliminary data.</text>
</comment>
<dbReference type="Gene3D" id="1.20.1280.50">
    <property type="match status" value="1"/>
</dbReference>
<proteinExistence type="predicted"/>
<protein>
    <recommendedName>
        <fullName evidence="3">F-box domain-containing protein</fullName>
    </recommendedName>
</protein>
<dbReference type="SUPFAM" id="SSF81383">
    <property type="entry name" value="F-box domain"/>
    <property type="match status" value="1"/>
</dbReference>
<name>A0AAD8WQZ7_LOLMU</name>
<organism evidence="1 2">
    <name type="scientific">Lolium multiflorum</name>
    <name type="common">Italian ryegrass</name>
    <name type="synonym">Lolium perenne subsp. multiflorum</name>
    <dbReference type="NCBI Taxonomy" id="4521"/>
    <lineage>
        <taxon>Eukaryota</taxon>
        <taxon>Viridiplantae</taxon>
        <taxon>Streptophyta</taxon>
        <taxon>Embryophyta</taxon>
        <taxon>Tracheophyta</taxon>
        <taxon>Spermatophyta</taxon>
        <taxon>Magnoliopsida</taxon>
        <taxon>Liliopsida</taxon>
        <taxon>Poales</taxon>
        <taxon>Poaceae</taxon>
        <taxon>BOP clade</taxon>
        <taxon>Pooideae</taxon>
        <taxon>Poodae</taxon>
        <taxon>Poeae</taxon>
        <taxon>Poeae Chloroplast Group 2 (Poeae type)</taxon>
        <taxon>Loliodinae</taxon>
        <taxon>Loliinae</taxon>
        <taxon>Lolium</taxon>
    </lineage>
</organism>
<evidence type="ECO:0008006" key="3">
    <source>
        <dbReference type="Google" id="ProtNLM"/>
    </source>
</evidence>
<accession>A0AAD8WQZ7</accession>
<dbReference type="AlphaFoldDB" id="A0AAD8WQZ7"/>
<keyword evidence="2" id="KW-1185">Reference proteome</keyword>
<dbReference type="Proteomes" id="UP001231189">
    <property type="component" value="Unassembled WGS sequence"/>
</dbReference>
<evidence type="ECO:0000313" key="1">
    <source>
        <dbReference type="EMBL" id="KAK1669623.1"/>
    </source>
</evidence>